<dbReference type="EMBL" id="QGKY02000089">
    <property type="protein sequence ID" value="KAF2612857.1"/>
    <property type="molecule type" value="Genomic_DNA"/>
</dbReference>
<protein>
    <submittedName>
        <fullName evidence="1">Uncharacterized protein</fullName>
    </submittedName>
</protein>
<dbReference type="AlphaFoldDB" id="A0A8S9M3B2"/>
<sequence>MSVDVLISIVGDIARVQVDLLDSVVLRNLRGRRRAFGVFLFDGRFLARVSTQKSFLRSSRPVEWGCKVESFPEDFSGSAGVANIFLNSSSAAALAGSLAVDTSATGVWRSVPLPPLRGVCTLSVSSVDMSGVNRHAAYGMLVKKSRARSLRSDRANARARSLRSDGALARARSLRSHRTIARSLSCDRALALARSLRSDRASAWSLRSDQAEWTFGRYVATKPWLKLGRYVATEWSSCSVAV</sequence>
<gene>
    <name evidence="1" type="ORF">F2Q70_00012752</name>
</gene>
<name>A0A8S9M3B2_BRACR</name>
<accession>A0A8S9M3B2</accession>
<organism evidence="1">
    <name type="scientific">Brassica cretica</name>
    <name type="common">Mustard</name>
    <dbReference type="NCBI Taxonomy" id="69181"/>
    <lineage>
        <taxon>Eukaryota</taxon>
        <taxon>Viridiplantae</taxon>
        <taxon>Streptophyta</taxon>
        <taxon>Embryophyta</taxon>
        <taxon>Tracheophyta</taxon>
        <taxon>Spermatophyta</taxon>
        <taxon>Magnoliopsida</taxon>
        <taxon>eudicotyledons</taxon>
        <taxon>Gunneridae</taxon>
        <taxon>Pentapetalae</taxon>
        <taxon>rosids</taxon>
        <taxon>malvids</taxon>
        <taxon>Brassicales</taxon>
        <taxon>Brassicaceae</taxon>
        <taxon>Brassiceae</taxon>
        <taxon>Brassica</taxon>
    </lineage>
</organism>
<reference evidence="1" key="1">
    <citation type="submission" date="2019-12" db="EMBL/GenBank/DDBJ databases">
        <title>Genome sequencing and annotation of Brassica cretica.</title>
        <authorList>
            <person name="Studholme D.J."/>
            <person name="Sarris P.F."/>
        </authorList>
    </citation>
    <scope>NUCLEOTIDE SEQUENCE</scope>
    <source>
        <strain evidence="1">PFS-102/07</strain>
        <tissue evidence="1">Leaf</tissue>
    </source>
</reference>
<proteinExistence type="predicted"/>
<evidence type="ECO:0000313" key="1">
    <source>
        <dbReference type="EMBL" id="KAF2612857.1"/>
    </source>
</evidence>
<comment type="caution">
    <text evidence="1">The sequence shown here is derived from an EMBL/GenBank/DDBJ whole genome shotgun (WGS) entry which is preliminary data.</text>
</comment>